<keyword evidence="4" id="KW-0009">Actin-binding</keyword>
<dbReference type="GO" id="GO:0051017">
    <property type="term" value="P:actin filament bundle assembly"/>
    <property type="evidence" value="ECO:0007669"/>
    <property type="project" value="InterPro"/>
</dbReference>
<dbReference type="PROSITE" id="PS50222">
    <property type="entry name" value="EF_HAND_2"/>
    <property type="match status" value="2"/>
</dbReference>
<feature type="domain" description="Calponin-homology (CH)" evidence="5">
    <location>
        <begin position="514"/>
        <end position="620"/>
    </location>
</feature>
<evidence type="ECO:0008006" key="8">
    <source>
        <dbReference type="Google" id="ProtNLM"/>
    </source>
</evidence>
<dbReference type="SMART" id="SM00054">
    <property type="entry name" value="EFh"/>
    <property type="match status" value="2"/>
</dbReference>
<protein>
    <recommendedName>
        <fullName evidence="8">Plastin-3</fullName>
    </recommendedName>
</protein>
<dbReference type="SMART" id="SM00033">
    <property type="entry name" value="CH"/>
    <property type="match status" value="4"/>
</dbReference>
<dbReference type="SUPFAM" id="SSF47473">
    <property type="entry name" value="EF-hand"/>
    <property type="match status" value="1"/>
</dbReference>
<gene>
    <name evidence="7" type="primary">ORF83526</name>
</gene>
<dbReference type="PROSITE" id="PS00020">
    <property type="entry name" value="ACTININ_2"/>
    <property type="match status" value="1"/>
</dbReference>
<evidence type="ECO:0000256" key="3">
    <source>
        <dbReference type="ARBA" id="ARBA00022837"/>
    </source>
</evidence>
<sequence length="634" mass="70684">TSFNICDKMANRNTVHLTEDQMVELRDQFDTLDIDGNGRISVAELGQALKSCGINLPGYRLREIVAAVDTNNDGTIDMNEFKRVYTSEKSKSDIGVTFKKAVQARKDVSTLGGTSQASVEGTTHSVRTAETVAFSQWINSNLKDDHDCQTLLPVDSENNELFEKCKNGIILCKLINKSVPSTIDERTINKTNLSVYRRHENLTLAITSAQSMGCSTVNIGPDDLDAGKPHLVLGLMWQIIRIGLLSDINLAHHPGLIHLLEEGETLDDLKKLTPEQILLRWVNYHLRNAGCNIQIRNFSEDIKDSQAYTYLLHQIAPKEKGVDLSPLGVSDKHHRAEAMLQEANKINCRSFVGPTDVVEGNAKLNLAFVANLFNNYPALEGVDESITLDIHEETREEKTYRNWMNSMGVSPFVHNIYNDLIDGLIIFQLYDVCKPGIVDWNKVHKKFNKLKANFEKIENCNYACQLGNKLDFSLVGVAGKDIHDGNQTLTLALVWQLMRAYTISVLSGLSATNKNAEKLILEWANTKLDHSAKFSSFGDQSLCDGIIILKLIEKIKPSSVDWKVVIQSVQSPEDKLANARYAVGTARKLGAKVYALPEDIVEGKQKMVMTIFACLMARDYTQNGQGLTETHQSS</sequence>
<evidence type="ECO:0000256" key="4">
    <source>
        <dbReference type="ARBA" id="ARBA00023203"/>
    </source>
</evidence>
<keyword evidence="2" id="KW-0677">Repeat</keyword>
<reference evidence="7" key="1">
    <citation type="submission" date="2014-12" db="EMBL/GenBank/DDBJ databases">
        <title>Insight into the proteome of Arion vulgaris.</title>
        <authorList>
            <person name="Aradska J."/>
            <person name="Bulat T."/>
            <person name="Smidak R."/>
            <person name="Sarate P."/>
            <person name="Gangsoo J."/>
            <person name="Sialana F."/>
            <person name="Bilban M."/>
            <person name="Lubec G."/>
        </authorList>
    </citation>
    <scope>NUCLEOTIDE SEQUENCE</scope>
    <source>
        <tissue evidence="7">Skin</tissue>
    </source>
</reference>
<feature type="domain" description="Calponin-homology (CH)" evidence="5">
    <location>
        <begin position="272"/>
        <end position="377"/>
    </location>
</feature>
<dbReference type="GO" id="GO:0032432">
    <property type="term" value="C:actin filament bundle"/>
    <property type="evidence" value="ECO:0007669"/>
    <property type="project" value="TreeGrafter"/>
</dbReference>
<dbReference type="CDD" id="cd21298">
    <property type="entry name" value="CH_PLS_rpt3"/>
    <property type="match status" value="1"/>
</dbReference>
<feature type="domain" description="EF-hand" evidence="6">
    <location>
        <begin position="20"/>
        <end position="55"/>
    </location>
</feature>
<dbReference type="InterPro" id="IPR002048">
    <property type="entry name" value="EF_hand_dom"/>
</dbReference>
<evidence type="ECO:0000313" key="7">
    <source>
        <dbReference type="EMBL" id="CEK72694.1"/>
    </source>
</evidence>
<dbReference type="GO" id="GO:0051015">
    <property type="term" value="F:actin filament binding"/>
    <property type="evidence" value="ECO:0007669"/>
    <property type="project" value="InterPro"/>
</dbReference>
<feature type="domain" description="Calponin-homology (CH)" evidence="5">
    <location>
        <begin position="128"/>
        <end position="244"/>
    </location>
</feature>
<dbReference type="Gene3D" id="1.10.418.10">
    <property type="entry name" value="Calponin-like domain"/>
    <property type="match status" value="4"/>
</dbReference>
<dbReference type="Gene3D" id="1.10.238.10">
    <property type="entry name" value="EF-hand"/>
    <property type="match status" value="1"/>
</dbReference>
<feature type="domain" description="EF-hand" evidence="6">
    <location>
        <begin position="60"/>
        <end position="91"/>
    </location>
</feature>
<dbReference type="InterPro" id="IPR001715">
    <property type="entry name" value="CH_dom"/>
</dbReference>
<keyword evidence="3" id="KW-0106">Calcium</keyword>
<dbReference type="PROSITE" id="PS50021">
    <property type="entry name" value="CH"/>
    <property type="match status" value="4"/>
</dbReference>
<dbReference type="GO" id="GO:0051639">
    <property type="term" value="P:actin filament network formation"/>
    <property type="evidence" value="ECO:0007669"/>
    <property type="project" value="TreeGrafter"/>
</dbReference>
<organism evidence="7">
    <name type="scientific">Arion vulgaris</name>
    <dbReference type="NCBI Taxonomy" id="1028688"/>
    <lineage>
        <taxon>Eukaryota</taxon>
        <taxon>Metazoa</taxon>
        <taxon>Spiralia</taxon>
        <taxon>Lophotrochozoa</taxon>
        <taxon>Mollusca</taxon>
        <taxon>Gastropoda</taxon>
        <taxon>Heterobranchia</taxon>
        <taxon>Euthyneura</taxon>
        <taxon>Panpulmonata</taxon>
        <taxon>Eupulmonata</taxon>
        <taxon>Stylommatophora</taxon>
        <taxon>Helicina</taxon>
        <taxon>Arionoidea</taxon>
        <taxon>Arionidae</taxon>
        <taxon>Arion</taxon>
    </lineage>
</organism>
<dbReference type="Pfam" id="PF00307">
    <property type="entry name" value="CH"/>
    <property type="match status" value="4"/>
</dbReference>
<dbReference type="FunFam" id="1.10.418.10:FF:000042">
    <property type="entry name" value="Fimbrin, putative"/>
    <property type="match status" value="1"/>
</dbReference>
<dbReference type="PROSITE" id="PS00019">
    <property type="entry name" value="ACTININ_1"/>
    <property type="match status" value="1"/>
</dbReference>
<dbReference type="InterPro" id="IPR039959">
    <property type="entry name" value="Fimbrin/Plastin"/>
</dbReference>
<dbReference type="FunFam" id="1.10.238.10:FF:000263">
    <property type="entry name" value="plastin-1 isoform X2"/>
    <property type="match status" value="1"/>
</dbReference>
<feature type="non-terminal residue" evidence="7">
    <location>
        <position position="1"/>
    </location>
</feature>
<dbReference type="InterPro" id="IPR036872">
    <property type="entry name" value="CH_dom_sf"/>
</dbReference>
<name>A0A0B6ZVP3_9EUPU</name>
<dbReference type="PROSITE" id="PS00018">
    <property type="entry name" value="EF_HAND_1"/>
    <property type="match status" value="2"/>
</dbReference>
<dbReference type="InterPro" id="IPR001589">
    <property type="entry name" value="Actinin_actin-bd_CS"/>
</dbReference>
<dbReference type="CDD" id="cd21295">
    <property type="entry name" value="CH_PLS_rpt2"/>
    <property type="match status" value="1"/>
</dbReference>
<dbReference type="PANTHER" id="PTHR19961">
    <property type="entry name" value="FIMBRIN/PLASTIN"/>
    <property type="match status" value="1"/>
</dbReference>
<dbReference type="FunFam" id="1.10.418.10:FF:000066">
    <property type="entry name" value="plastin-1 isoform X2"/>
    <property type="match status" value="1"/>
</dbReference>
<dbReference type="EMBL" id="HACG01025829">
    <property type="protein sequence ID" value="CEK72694.1"/>
    <property type="molecule type" value="Transcribed_RNA"/>
</dbReference>
<dbReference type="FunFam" id="1.10.418.10:FF:000016">
    <property type="entry name" value="Probable fimbrin"/>
    <property type="match status" value="1"/>
</dbReference>
<dbReference type="GO" id="GO:0005737">
    <property type="term" value="C:cytoplasm"/>
    <property type="evidence" value="ECO:0007669"/>
    <property type="project" value="UniProtKB-ARBA"/>
</dbReference>
<keyword evidence="1" id="KW-0479">Metal-binding</keyword>
<dbReference type="CDD" id="cd00051">
    <property type="entry name" value="EFh"/>
    <property type="match status" value="1"/>
</dbReference>
<dbReference type="Pfam" id="PF13499">
    <property type="entry name" value="EF-hand_7"/>
    <property type="match status" value="1"/>
</dbReference>
<dbReference type="AlphaFoldDB" id="A0A0B6ZVP3"/>
<dbReference type="FunFam" id="1.10.418.10:FF:000010">
    <property type="entry name" value="Plastin-3 isoform 1"/>
    <property type="match status" value="1"/>
</dbReference>
<dbReference type="GO" id="GO:0005509">
    <property type="term" value="F:calcium ion binding"/>
    <property type="evidence" value="ECO:0007669"/>
    <property type="project" value="InterPro"/>
</dbReference>
<evidence type="ECO:0000256" key="1">
    <source>
        <dbReference type="ARBA" id="ARBA00022723"/>
    </source>
</evidence>
<accession>A0A0B6ZVP3</accession>
<feature type="domain" description="Calponin-homology (CH)" evidence="5">
    <location>
        <begin position="394"/>
        <end position="502"/>
    </location>
</feature>
<dbReference type="InterPro" id="IPR011992">
    <property type="entry name" value="EF-hand-dom_pair"/>
</dbReference>
<dbReference type="GO" id="GO:0005884">
    <property type="term" value="C:actin filament"/>
    <property type="evidence" value="ECO:0007669"/>
    <property type="project" value="TreeGrafter"/>
</dbReference>
<proteinExistence type="predicted"/>
<dbReference type="InterPro" id="IPR018247">
    <property type="entry name" value="EF_Hand_1_Ca_BS"/>
</dbReference>
<evidence type="ECO:0000259" key="6">
    <source>
        <dbReference type="PROSITE" id="PS50222"/>
    </source>
</evidence>
<dbReference type="PANTHER" id="PTHR19961:SF18">
    <property type="entry name" value="FI19014P1"/>
    <property type="match status" value="1"/>
</dbReference>
<dbReference type="SUPFAM" id="SSF47576">
    <property type="entry name" value="Calponin-homology domain, CH-domain"/>
    <property type="match status" value="1"/>
</dbReference>
<evidence type="ECO:0000259" key="5">
    <source>
        <dbReference type="PROSITE" id="PS50021"/>
    </source>
</evidence>
<evidence type="ECO:0000256" key="2">
    <source>
        <dbReference type="ARBA" id="ARBA00022737"/>
    </source>
</evidence>
<dbReference type="CDD" id="cd21292">
    <property type="entry name" value="CH_PLS_rpt1"/>
    <property type="match status" value="1"/>
</dbReference>